<sequence length="264" mass="29596">MLWKKDTLFLSTPLAVSNPPLSWDLPNPGAFLFLTGGERTMPTAILVDGGYFIKRFRKIEPGNAYNGARAADCLHRWAVSHLSGKGKGRRRDLYRIFFYDCPPLSKKMHNPISGQSIDFSKTQEAIFRKKLHQELLGKRKVAVRLGHLSDDAQWTIKAHKIKDLLKSRIALEDLCADDVRVDVRQKGVDMRIGVDVTSLTLKGQVDQIVLMAGDADFVPAAKIARREGIDFVLDPMWQSIPAGLHEHIDGLRTTCPKPESRASQ</sequence>
<reference evidence="2" key="1">
    <citation type="submission" date="2021-11" db="EMBL/GenBank/DDBJ databases">
        <title>Halomonas sp., isolated from a coastal aquaculture zone in Dongshan Bay.</title>
        <authorList>
            <person name="Lin W."/>
        </authorList>
    </citation>
    <scope>NUCLEOTIDE SEQUENCE</scope>
    <source>
        <strain evidence="2">Yzlin-01</strain>
    </source>
</reference>
<dbReference type="CDD" id="cd18722">
    <property type="entry name" value="PIN_NicB-like"/>
    <property type="match status" value="1"/>
</dbReference>
<feature type="domain" description="NYN" evidence="1">
    <location>
        <begin position="137"/>
        <end position="229"/>
    </location>
</feature>
<dbReference type="Pfam" id="PF01936">
    <property type="entry name" value="NYN"/>
    <property type="match status" value="1"/>
</dbReference>
<organism evidence="2 3">
    <name type="scientific">Halomonas dongshanensis</name>
    <dbReference type="NCBI Taxonomy" id="2890835"/>
    <lineage>
        <taxon>Bacteria</taxon>
        <taxon>Pseudomonadati</taxon>
        <taxon>Pseudomonadota</taxon>
        <taxon>Gammaproteobacteria</taxon>
        <taxon>Oceanospirillales</taxon>
        <taxon>Halomonadaceae</taxon>
        <taxon>Halomonas</taxon>
    </lineage>
</organism>
<dbReference type="InterPro" id="IPR021139">
    <property type="entry name" value="NYN"/>
</dbReference>
<accession>A0ABT2E9L1</accession>
<dbReference type="EMBL" id="JAJISC010000001">
    <property type="protein sequence ID" value="MCS2608267.1"/>
    <property type="molecule type" value="Genomic_DNA"/>
</dbReference>
<name>A0ABT2E9L1_9GAMM</name>
<dbReference type="Proteomes" id="UP001165542">
    <property type="component" value="Unassembled WGS sequence"/>
</dbReference>
<protein>
    <submittedName>
        <fullName evidence="2">NYN domain-containing protein</fullName>
    </submittedName>
</protein>
<proteinExistence type="predicted"/>
<evidence type="ECO:0000313" key="2">
    <source>
        <dbReference type="EMBL" id="MCS2608267.1"/>
    </source>
</evidence>
<gene>
    <name evidence="2" type="ORF">LLY24_02900</name>
</gene>
<dbReference type="Gene3D" id="3.40.50.1010">
    <property type="entry name" value="5'-nuclease"/>
    <property type="match status" value="1"/>
</dbReference>
<keyword evidence="3" id="KW-1185">Reference proteome</keyword>
<evidence type="ECO:0000313" key="3">
    <source>
        <dbReference type="Proteomes" id="UP001165542"/>
    </source>
</evidence>
<evidence type="ECO:0000259" key="1">
    <source>
        <dbReference type="Pfam" id="PF01936"/>
    </source>
</evidence>
<dbReference type="RefSeq" id="WP_259034899.1">
    <property type="nucleotide sequence ID" value="NZ_JAJISC010000001.1"/>
</dbReference>
<comment type="caution">
    <text evidence="2">The sequence shown here is derived from an EMBL/GenBank/DDBJ whole genome shotgun (WGS) entry which is preliminary data.</text>
</comment>